<sequence>MIGSPSQSKLQQVVGVITHHLLFNVNSIYLGGYHIPAGFKN</sequence>
<accession>A0ABR9DWT8</accession>
<reference evidence="1 2" key="1">
    <citation type="submission" date="2015-06" db="EMBL/GenBank/DDBJ databases">
        <title>Genome sequence of Pseudoalteromonas aliena.</title>
        <authorList>
            <person name="Xie B.-B."/>
            <person name="Rong J.-C."/>
            <person name="Qin Q.-L."/>
            <person name="Zhang Y.-Z."/>
        </authorList>
    </citation>
    <scope>NUCLEOTIDE SEQUENCE [LARGE SCALE GENOMIC DNA]</scope>
    <source>
        <strain evidence="1 2">SW19</strain>
    </source>
</reference>
<evidence type="ECO:0000313" key="2">
    <source>
        <dbReference type="Proteomes" id="UP000648482"/>
    </source>
</evidence>
<evidence type="ECO:0000313" key="1">
    <source>
        <dbReference type="EMBL" id="MBE0358807.1"/>
    </source>
</evidence>
<name>A0ABR9DWT8_9GAMM</name>
<dbReference type="EMBL" id="AQGU01000024">
    <property type="protein sequence ID" value="MBE0358807.1"/>
    <property type="molecule type" value="Genomic_DNA"/>
</dbReference>
<organism evidence="1 2">
    <name type="scientific">Pseudoalteromonas aliena SW19</name>
    <dbReference type="NCBI Taxonomy" id="1314866"/>
    <lineage>
        <taxon>Bacteria</taxon>
        <taxon>Pseudomonadati</taxon>
        <taxon>Pseudomonadota</taxon>
        <taxon>Gammaproteobacteria</taxon>
        <taxon>Alteromonadales</taxon>
        <taxon>Pseudoalteromonadaceae</taxon>
        <taxon>Pseudoalteromonas</taxon>
    </lineage>
</organism>
<keyword evidence="2" id="KW-1185">Reference proteome</keyword>
<gene>
    <name evidence="1" type="ORF">PALI_a3610</name>
</gene>
<proteinExistence type="predicted"/>
<comment type="caution">
    <text evidence="1">The sequence shown here is derived from an EMBL/GenBank/DDBJ whole genome shotgun (WGS) entry which is preliminary data.</text>
</comment>
<dbReference type="Proteomes" id="UP000648482">
    <property type="component" value="Unassembled WGS sequence"/>
</dbReference>
<protein>
    <submittedName>
        <fullName evidence="1">Uncharacterized protein</fullName>
    </submittedName>
</protein>